<dbReference type="InterPro" id="IPR050900">
    <property type="entry name" value="Transposase_IS3/IS150/IS904"/>
</dbReference>
<dbReference type="InterPro" id="IPR025948">
    <property type="entry name" value="HTH-like_dom"/>
</dbReference>
<sequence length="262" mass="30795">MKFIDELRDMYDIRTLCKAVKLHHSVYYYHKQNKENSYKKANEELDKKIIEEFEKSKKRYGSPKITKVLNKQGIKVSQKRVARRMKVLGLRSITVKKFNHNGNKKVDDKNKENLLEQNFNAEKPSEKWVGDITYIYTKETGWTYLAIVMDLFDLKIIGWSYGKNMTSELVISAFEKAKAARGVTEGMIFHSDLGSQYTSKEYEKMLLENNVKHSYSKKGYPYDNASMESFNAILKKEEVNVNTYTTFKEAKLAIFEFSDRYR</sequence>
<dbReference type="InterPro" id="IPR048020">
    <property type="entry name" value="Transpos_IS3"/>
</dbReference>
<dbReference type="Gene3D" id="3.30.420.10">
    <property type="entry name" value="Ribonuclease H-like superfamily/Ribonuclease H"/>
    <property type="match status" value="1"/>
</dbReference>
<dbReference type="PANTHER" id="PTHR46889">
    <property type="entry name" value="TRANSPOSASE INSF FOR INSERTION SEQUENCE IS3B-RELATED"/>
    <property type="match status" value="1"/>
</dbReference>
<dbReference type="AlphaFoldDB" id="A0A1Y4T315"/>
<dbReference type="Pfam" id="PF00665">
    <property type="entry name" value="rve"/>
    <property type="match status" value="1"/>
</dbReference>
<organism evidence="3 4">
    <name type="scientific">Massilimicrobiota timonensis</name>
    <dbReference type="NCBI Taxonomy" id="1776392"/>
    <lineage>
        <taxon>Bacteria</taxon>
        <taxon>Bacillati</taxon>
        <taxon>Bacillota</taxon>
        <taxon>Erysipelotrichia</taxon>
        <taxon>Erysipelotrichales</taxon>
        <taxon>Erysipelotrichaceae</taxon>
        <taxon>Massilimicrobiota</taxon>
    </lineage>
</organism>
<dbReference type="NCBIfam" id="NF033516">
    <property type="entry name" value="transpos_IS3"/>
    <property type="match status" value="1"/>
</dbReference>
<accession>A0A1Y4T315</accession>
<dbReference type="SUPFAM" id="SSF53098">
    <property type="entry name" value="Ribonuclease H-like"/>
    <property type="match status" value="1"/>
</dbReference>
<dbReference type="RefSeq" id="WP_087356794.1">
    <property type="nucleotide sequence ID" value="NZ_NFLJ01000001.1"/>
</dbReference>
<proteinExistence type="predicted"/>
<dbReference type="Pfam" id="PF13276">
    <property type="entry name" value="HTH_21"/>
    <property type="match status" value="1"/>
</dbReference>
<dbReference type="PANTHER" id="PTHR46889:SF7">
    <property type="entry name" value="TRANSPOSASE FOR INSERTION SEQUENCE ELEMENT IS904"/>
    <property type="match status" value="1"/>
</dbReference>
<evidence type="ECO:0000256" key="1">
    <source>
        <dbReference type="ARBA" id="ARBA00002286"/>
    </source>
</evidence>
<dbReference type="PROSITE" id="PS50994">
    <property type="entry name" value="INTEGRASE"/>
    <property type="match status" value="1"/>
</dbReference>
<dbReference type="InterPro" id="IPR012337">
    <property type="entry name" value="RNaseH-like_sf"/>
</dbReference>
<dbReference type="InterPro" id="IPR001584">
    <property type="entry name" value="Integrase_cat-core"/>
</dbReference>
<dbReference type="Proteomes" id="UP000195305">
    <property type="component" value="Unassembled WGS sequence"/>
</dbReference>
<protein>
    <recommendedName>
        <fullName evidence="2">Integrase catalytic domain-containing protein</fullName>
    </recommendedName>
</protein>
<dbReference type="GO" id="GO:0003676">
    <property type="term" value="F:nucleic acid binding"/>
    <property type="evidence" value="ECO:0007669"/>
    <property type="project" value="InterPro"/>
</dbReference>
<evidence type="ECO:0000259" key="2">
    <source>
        <dbReference type="PROSITE" id="PS50994"/>
    </source>
</evidence>
<dbReference type="EMBL" id="NFLJ01000001">
    <property type="protein sequence ID" value="OUQ36576.1"/>
    <property type="molecule type" value="Genomic_DNA"/>
</dbReference>
<reference evidence="3 4" key="1">
    <citation type="journal article" date="2018" name="BMC Genomics">
        <title>Whole genome sequencing and function prediction of 133 gut anaerobes isolated from chicken caecum in pure cultures.</title>
        <authorList>
            <person name="Medvecky M."/>
            <person name="Cejkova D."/>
            <person name="Polansky O."/>
            <person name="Karasova D."/>
            <person name="Kubasova T."/>
            <person name="Cizek A."/>
            <person name="Rychlik I."/>
        </authorList>
    </citation>
    <scope>NUCLEOTIDE SEQUENCE [LARGE SCALE GENOMIC DNA]</scope>
    <source>
        <strain evidence="3 4">An13</strain>
    </source>
</reference>
<evidence type="ECO:0000313" key="3">
    <source>
        <dbReference type="EMBL" id="OUQ36576.1"/>
    </source>
</evidence>
<gene>
    <name evidence="3" type="ORF">B5E75_00100</name>
</gene>
<dbReference type="GO" id="GO:0015074">
    <property type="term" value="P:DNA integration"/>
    <property type="evidence" value="ECO:0007669"/>
    <property type="project" value="InterPro"/>
</dbReference>
<keyword evidence="4" id="KW-1185">Reference proteome</keyword>
<dbReference type="InterPro" id="IPR036397">
    <property type="entry name" value="RNaseH_sf"/>
</dbReference>
<feature type="domain" description="Integrase catalytic" evidence="2">
    <location>
        <begin position="120"/>
        <end position="262"/>
    </location>
</feature>
<comment type="function">
    <text evidence="1">Involved in the transposition of the insertion sequence.</text>
</comment>
<comment type="caution">
    <text evidence="3">The sequence shown here is derived from an EMBL/GenBank/DDBJ whole genome shotgun (WGS) entry which is preliminary data.</text>
</comment>
<name>A0A1Y4T315_9FIRM</name>
<evidence type="ECO:0000313" key="4">
    <source>
        <dbReference type="Proteomes" id="UP000195305"/>
    </source>
</evidence>